<reference evidence="2 3" key="1">
    <citation type="submission" date="2022-09" db="EMBL/GenBank/DDBJ databases">
        <title>The outer-membrane cytochrome OmcA is essential for infection of Shewanella oneidensis by a zebrafish-associated bacteriophage.</title>
        <authorList>
            <person name="Grenfell A.W."/>
            <person name="Intile P."/>
            <person name="Mcfarlane J."/>
            <person name="Leung D."/>
            <person name="Abdalla K."/>
            <person name="Wold M."/>
            <person name="Kees E."/>
            <person name="Gralnick J."/>
        </authorList>
    </citation>
    <scope>NUCLEOTIDE SEQUENCE [LARGE SCALE GENOMIC DNA]</scope>
    <source>
        <strain evidence="2 3">NF-5</strain>
    </source>
</reference>
<sequence length="196" mass="22681">MLKKRTTERCHPKKISGTKSTWVFLAIGAVILMMQSLAYAETRNSSTIRDRIYSNSQMSKYKEFKNCIYWEAKKNKIDELILMAVILAEFGDPETVSRNNDGTNDYSIMQINDVRMGEVVDRGFDPQRTKIDGCYNIRVGSEILGSEIKNANYNLWLGIGRYHYHEKGKNPHNHYKYRARVANKLHYLIGFTSAKI</sequence>
<dbReference type="SUPFAM" id="SSF53955">
    <property type="entry name" value="Lysozyme-like"/>
    <property type="match status" value="1"/>
</dbReference>
<dbReference type="InterPro" id="IPR023346">
    <property type="entry name" value="Lysozyme-like_dom_sf"/>
</dbReference>
<dbReference type="Pfam" id="PF01464">
    <property type="entry name" value="SLT"/>
    <property type="match status" value="1"/>
</dbReference>
<dbReference type="Gene3D" id="1.10.530.10">
    <property type="match status" value="1"/>
</dbReference>
<comment type="caution">
    <text evidence="2">The sequence shown here is derived from an EMBL/GenBank/DDBJ whole genome shotgun (WGS) entry which is preliminary data.</text>
</comment>
<dbReference type="RefSeq" id="WP_282679829.1">
    <property type="nucleotide sequence ID" value="NZ_CP106875.1"/>
</dbReference>
<evidence type="ECO:0000313" key="3">
    <source>
        <dbReference type="Proteomes" id="UP001159075"/>
    </source>
</evidence>
<keyword evidence="3" id="KW-1185">Reference proteome</keyword>
<gene>
    <name evidence="2" type="ORF">ODY93_17045</name>
</gene>
<protein>
    <submittedName>
        <fullName evidence="2">Lytic transglycosylase domain-containing protein</fullName>
    </submittedName>
</protein>
<dbReference type="InterPro" id="IPR008258">
    <property type="entry name" value="Transglycosylase_SLT_dom_1"/>
</dbReference>
<dbReference type="Proteomes" id="UP001159075">
    <property type="component" value="Unassembled WGS sequence"/>
</dbReference>
<proteinExistence type="predicted"/>
<name>A0ABT6UIE5_9GAMM</name>
<organism evidence="2 3">
    <name type="scientific">Shewanella xiamenensis</name>
    <dbReference type="NCBI Taxonomy" id="332186"/>
    <lineage>
        <taxon>Bacteria</taxon>
        <taxon>Pseudomonadati</taxon>
        <taxon>Pseudomonadota</taxon>
        <taxon>Gammaproteobacteria</taxon>
        <taxon>Alteromonadales</taxon>
        <taxon>Shewanellaceae</taxon>
        <taxon>Shewanella</taxon>
    </lineage>
</organism>
<evidence type="ECO:0000313" key="2">
    <source>
        <dbReference type="EMBL" id="MDI5833291.1"/>
    </source>
</evidence>
<dbReference type="CDD" id="cd13400">
    <property type="entry name" value="LT_IagB-like"/>
    <property type="match status" value="1"/>
</dbReference>
<accession>A0ABT6UIE5</accession>
<dbReference type="EMBL" id="JAOTLW010000020">
    <property type="protein sequence ID" value="MDI5833291.1"/>
    <property type="molecule type" value="Genomic_DNA"/>
</dbReference>
<evidence type="ECO:0000259" key="1">
    <source>
        <dbReference type="Pfam" id="PF01464"/>
    </source>
</evidence>
<feature type="domain" description="Transglycosylase SLT" evidence="1">
    <location>
        <begin position="68"/>
        <end position="166"/>
    </location>
</feature>